<protein>
    <submittedName>
        <fullName evidence="1">Uncharacterized protein</fullName>
    </submittedName>
</protein>
<name>A0ABQ0MVP4_9GAMM</name>
<proteinExistence type="predicted"/>
<keyword evidence="2" id="KW-1185">Reference proteome</keyword>
<dbReference type="EMBL" id="BDQM01000014">
    <property type="protein sequence ID" value="GAW96440.1"/>
    <property type="molecule type" value="Genomic_DNA"/>
</dbReference>
<dbReference type="Proteomes" id="UP000197068">
    <property type="component" value="Unassembled WGS sequence"/>
</dbReference>
<reference evidence="1 2" key="1">
    <citation type="submission" date="2017-06" db="EMBL/GenBank/DDBJ databases">
        <title>Whole Genome Sequences of Colwellia marinimaniae MTCD1.</title>
        <authorList>
            <person name="Kusumoto H."/>
            <person name="Inoue M."/>
            <person name="Tanikawa K."/>
            <person name="Maeji H."/>
            <person name="Cameron J.H."/>
            <person name="Bartlett D.H."/>
        </authorList>
    </citation>
    <scope>NUCLEOTIDE SEQUENCE [LARGE SCALE GENOMIC DNA]</scope>
    <source>
        <strain evidence="1 2">MTCD1</strain>
    </source>
</reference>
<organism evidence="1 2">
    <name type="scientific">Colwellia marinimaniae</name>
    <dbReference type="NCBI Taxonomy" id="1513592"/>
    <lineage>
        <taxon>Bacteria</taxon>
        <taxon>Pseudomonadati</taxon>
        <taxon>Pseudomonadota</taxon>
        <taxon>Gammaproteobacteria</taxon>
        <taxon>Alteromonadales</taxon>
        <taxon>Colwelliaceae</taxon>
        <taxon>Colwellia</taxon>
    </lineage>
</organism>
<sequence>MVTDDGNNKVISSDKVANKQLYTYTEKLRVAH</sequence>
<gene>
    <name evidence="1" type="ORF">MTCD1_02054</name>
</gene>
<evidence type="ECO:0000313" key="2">
    <source>
        <dbReference type="Proteomes" id="UP000197068"/>
    </source>
</evidence>
<evidence type="ECO:0000313" key="1">
    <source>
        <dbReference type="EMBL" id="GAW96440.1"/>
    </source>
</evidence>
<accession>A0ABQ0MVP4</accession>
<comment type="caution">
    <text evidence="1">The sequence shown here is derived from an EMBL/GenBank/DDBJ whole genome shotgun (WGS) entry which is preliminary data.</text>
</comment>